<dbReference type="Gene3D" id="3.30.360.10">
    <property type="entry name" value="Dihydrodipicolinate Reductase, domain 2"/>
    <property type="match status" value="1"/>
</dbReference>
<evidence type="ECO:0000313" key="4">
    <source>
        <dbReference type="Proteomes" id="UP000008720"/>
    </source>
</evidence>
<dbReference type="OrthoDB" id="9815825at2"/>
<organism evidence="3 4">
    <name type="scientific">Marivirga tractuosa (strain ATCC 23168 / DSM 4126 / NBRC 15989 / NCIMB 1408 / VKM B-1430 / H-43)</name>
    <name type="common">Microscilla tractuosa</name>
    <name type="synonym">Flexibacter tractuosus</name>
    <dbReference type="NCBI Taxonomy" id="643867"/>
    <lineage>
        <taxon>Bacteria</taxon>
        <taxon>Pseudomonadati</taxon>
        <taxon>Bacteroidota</taxon>
        <taxon>Cytophagia</taxon>
        <taxon>Cytophagales</taxon>
        <taxon>Marivirgaceae</taxon>
        <taxon>Marivirga</taxon>
    </lineage>
</organism>
<dbReference type="InterPro" id="IPR051317">
    <property type="entry name" value="Gfo/Idh/MocA_oxidoreduct"/>
</dbReference>
<reference evidence="3 4" key="1">
    <citation type="journal article" date="2011" name="Stand. Genomic Sci.">
        <title>Complete genome sequence of Marivirga tractuosa type strain (H-43).</title>
        <authorList>
            <person name="Pagani I."/>
            <person name="Chertkov O."/>
            <person name="Lapidus A."/>
            <person name="Lucas S."/>
            <person name="Del Rio T.G."/>
            <person name="Tice H."/>
            <person name="Copeland A."/>
            <person name="Cheng J.F."/>
            <person name="Nolan M."/>
            <person name="Saunders E."/>
            <person name="Pitluck S."/>
            <person name="Held B."/>
            <person name="Goodwin L."/>
            <person name="Liolios K."/>
            <person name="Ovchinikova G."/>
            <person name="Ivanova N."/>
            <person name="Mavromatis K."/>
            <person name="Pati A."/>
            <person name="Chen A."/>
            <person name="Palaniappan K."/>
            <person name="Land M."/>
            <person name="Hauser L."/>
            <person name="Jeffries C.D."/>
            <person name="Detter J.C."/>
            <person name="Han C."/>
            <person name="Tapia R."/>
            <person name="Ngatchou-Djao O.D."/>
            <person name="Rohde M."/>
            <person name="Goker M."/>
            <person name="Spring S."/>
            <person name="Sikorski J."/>
            <person name="Woyke T."/>
            <person name="Bristow J."/>
            <person name="Eisen J.A."/>
            <person name="Markowitz V."/>
            <person name="Hugenholtz P."/>
            <person name="Klenk H.P."/>
            <person name="Kyrpides N.C."/>
        </authorList>
    </citation>
    <scope>NUCLEOTIDE SEQUENCE [LARGE SCALE GENOMIC DNA]</scope>
    <source>
        <strain evidence="4">ATCC 23168 / DSM 4126 / NBRC 15989 / NCIMB 1408 / VKM B-1430 / H-43</strain>
    </source>
</reference>
<dbReference type="GO" id="GO:0000166">
    <property type="term" value="F:nucleotide binding"/>
    <property type="evidence" value="ECO:0007669"/>
    <property type="project" value="InterPro"/>
</dbReference>
<dbReference type="InterPro" id="IPR000683">
    <property type="entry name" value="Gfo/Idh/MocA-like_OxRdtase_N"/>
</dbReference>
<dbReference type="HOGENOM" id="CLU_023194_17_1_10"/>
<dbReference type="SUPFAM" id="SSF51735">
    <property type="entry name" value="NAD(P)-binding Rossmann-fold domains"/>
    <property type="match status" value="1"/>
</dbReference>
<dbReference type="KEGG" id="mtt:Ftrac_0845"/>
<feature type="domain" description="Gfo/Idh/MocA-like oxidoreductase N-terminal" evidence="1">
    <location>
        <begin position="6"/>
        <end position="133"/>
    </location>
</feature>
<dbReference type="InterPro" id="IPR036291">
    <property type="entry name" value="NAD(P)-bd_dom_sf"/>
</dbReference>
<evidence type="ECO:0000259" key="2">
    <source>
        <dbReference type="Pfam" id="PF22725"/>
    </source>
</evidence>
<keyword evidence="4" id="KW-1185">Reference proteome</keyword>
<dbReference type="Proteomes" id="UP000008720">
    <property type="component" value="Chromosome"/>
</dbReference>
<gene>
    <name evidence="3" type="ordered locus">Ftrac_0845</name>
</gene>
<proteinExistence type="predicted"/>
<evidence type="ECO:0000313" key="3">
    <source>
        <dbReference type="EMBL" id="ADR20847.1"/>
    </source>
</evidence>
<dbReference type="Pfam" id="PF01408">
    <property type="entry name" value="GFO_IDH_MocA"/>
    <property type="match status" value="1"/>
</dbReference>
<sequence length="374" mass="41345">MSKILKMGMIGGGPGSMIGDIHRITATTSGKAELVCGAFSSSKEKSLQKGKELGLDESRIYGSYAEMVEKEAQLDEKDQMDFVAIVTPNHLHFDAAKLALEAGFHVICDKPLAFDYSEALQFQKVVAESKGHFAMTYTYRGYPLLEKAKEVIDSGHLGAIRKVKVDYSQGWLSQLIESEGHKQASWRTDPKKSGKGGTIADIGTHAFNLLESVSGLQVKSLMADVSILVESRKIDDDTNVLLEMENGAKGYLSASQICTGENQDLSLNIYGSKAGLVWNHNEPNLLTIKYPDFREESIKGLDHEIGETSEVNIPGHSPYFTEAFQRIYEGFFDTILNENSKKDFVKAGIEDGVRGMLFIEKAIQSSNERKWVEL</sequence>
<dbReference type="InterPro" id="IPR055170">
    <property type="entry name" value="GFO_IDH_MocA-like_dom"/>
</dbReference>
<dbReference type="eggNOG" id="COG0673">
    <property type="taxonomic scope" value="Bacteria"/>
</dbReference>
<dbReference type="RefSeq" id="WP_013452998.1">
    <property type="nucleotide sequence ID" value="NC_014759.1"/>
</dbReference>
<name>E4TSZ9_MARTH</name>
<dbReference type="AlphaFoldDB" id="E4TSZ9"/>
<dbReference type="Gene3D" id="3.40.50.720">
    <property type="entry name" value="NAD(P)-binding Rossmann-like Domain"/>
    <property type="match status" value="1"/>
</dbReference>
<dbReference type="STRING" id="643867.Ftrac_0845"/>
<dbReference type="SUPFAM" id="SSF55347">
    <property type="entry name" value="Glyceraldehyde-3-phosphate dehydrogenase-like, C-terminal domain"/>
    <property type="match status" value="1"/>
</dbReference>
<evidence type="ECO:0000259" key="1">
    <source>
        <dbReference type="Pfam" id="PF01408"/>
    </source>
</evidence>
<feature type="domain" description="GFO/IDH/MocA-like oxidoreductase" evidence="2">
    <location>
        <begin position="146"/>
        <end position="276"/>
    </location>
</feature>
<dbReference type="PANTHER" id="PTHR43708">
    <property type="entry name" value="CONSERVED EXPRESSED OXIDOREDUCTASE (EUROFUNG)"/>
    <property type="match status" value="1"/>
</dbReference>
<accession>E4TSZ9</accession>
<dbReference type="EMBL" id="CP002349">
    <property type="protein sequence ID" value="ADR20847.1"/>
    <property type="molecule type" value="Genomic_DNA"/>
</dbReference>
<dbReference type="PANTHER" id="PTHR43708:SF3">
    <property type="entry name" value="OXIDOREDUCTASE"/>
    <property type="match status" value="1"/>
</dbReference>
<protein>
    <submittedName>
        <fullName evidence="3">Oxidoreductase domain protein</fullName>
    </submittedName>
</protein>
<dbReference type="Pfam" id="PF22725">
    <property type="entry name" value="GFO_IDH_MocA_C3"/>
    <property type="match status" value="1"/>
</dbReference>